<dbReference type="NCBIfam" id="TIGR01554">
    <property type="entry name" value="major_cap_HK97"/>
    <property type="match status" value="1"/>
</dbReference>
<dbReference type="AlphaFoldDB" id="A0A1H9CWD4"/>
<evidence type="ECO:0000259" key="3">
    <source>
        <dbReference type="Pfam" id="PF05065"/>
    </source>
</evidence>
<accession>A0A1H9CWD4</accession>
<dbReference type="InterPro" id="IPR054612">
    <property type="entry name" value="Phage_capsid-like_C"/>
</dbReference>
<reference evidence="5" key="1">
    <citation type="submission" date="2016-10" db="EMBL/GenBank/DDBJ databases">
        <authorList>
            <person name="Varghese N."/>
            <person name="Submissions S."/>
        </authorList>
    </citation>
    <scope>NUCLEOTIDE SEQUENCE [LARGE SCALE GENOMIC DNA]</scope>
    <source>
        <strain evidence="5">8N4</strain>
    </source>
</reference>
<evidence type="ECO:0000313" key="5">
    <source>
        <dbReference type="Proteomes" id="UP000242515"/>
    </source>
</evidence>
<evidence type="ECO:0000313" key="4">
    <source>
        <dbReference type="EMBL" id="SEQ05417.1"/>
    </source>
</evidence>
<dbReference type="InterPro" id="IPR024455">
    <property type="entry name" value="Phage_capsid"/>
</dbReference>
<evidence type="ECO:0000256" key="2">
    <source>
        <dbReference type="SAM" id="MobiDB-lite"/>
    </source>
</evidence>
<feature type="region of interest" description="Disordered" evidence="2">
    <location>
        <begin position="59"/>
        <end position="81"/>
    </location>
</feature>
<dbReference type="OrthoDB" id="9786516at2"/>
<dbReference type="Gene3D" id="3.30.2400.10">
    <property type="entry name" value="Major capsid protein gp5"/>
    <property type="match status" value="1"/>
</dbReference>
<feature type="compositionally biased region" description="Basic and acidic residues" evidence="2">
    <location>
        <begin position="21"/>
        <end position="39"/>
    </location>
</feature>
<dbReference type="SUPFAM" id="SSF56563">
    <property type="entry name" value="Major capsid protein gp5"/>
    <property type="match status" value="1"/>
</dbReference>
<gene>
    <name evidence="4" type="ORF">SAMN05216522_10133</name>
</gene>
<dbReference type="EMBL" id="FOGC01000001">
    <property type="protein sequence ID" value="SEQ05417.1"/>
    <property type="molecule type" value="Genomic_DNA"/>
</dbReference>
<name>A0A1H9CWD4_9GAMM</name>
<protein>
    <submittedName>
        <fullName evidence="4">Phage major capsid protein, HK97 family</fullName>
    </submittedName>
</protein>
<dbReference type="STRING" id="988801.SAMN05216522_10133"/>
<dbReference type="RefSeq" id="WP_092671028.1">
    <property type="nucleotide sequence ID" value="NZ_FOGC01000001.1"/>
</dbReference>
<keyword evidence="5" id="KW-1185">Reference proteome</keyword>
<sequence>MKKLLELRQKKADLTSQMRSMLDKSEQEKRSLSEDEAKQFDAIKTQVDSLNAEIKRFEDLADQERQAPGQPASQDERSKNTNAELRSYILTGETRGLSTATGTDGGYTVIPELDTEVMRQLQDDSVMRQLATVKTTKTNEYQKLVSVGGATVNRGTEGETRTETSTPKLEEVSIKLFPIYAYPRTTQEILDFSEVDILGWLTSEIADTFTNTEEDDFVNGDGTKKAKGFLTYPRAETGDKTRPFGTLEKVVTSGVTADGLIDILYKLKSKYRKNSSWAMNSNTGAILQKLKNGNGDYIWRDGLVAGSPNTLLGLPVKFVETMPDAEAGKAFLAVGDFKRGYFIVDHTTGVRTKPDNITEPGFYKVHTDKYLGGGVVDSNAIKVLEMAAAS</sequence>
<comment type="subcellular location">
    <subcellularLocation>
        <location evidence="1">Virion</location>
    </subcellularLocation>
</comment>
<proteinExistence type="predicted"/>
<feature type="compositionally biased region" description="Basic and acidic residues" evidence="2">
    <location>
        <begin position="1"/>
        <end position="13"/>
    </location>
</feature>
<dbReference type="Proteomes" id="UP000242515">
    <property type="component" value="Unassembled WGS sequence"/>
</dbReference>
<dbReference type="Pfam" id="PF05065">
    <property type="entry name" value="Phage_capsid"/>
    <property type="match status" value="1"/>
</dbReference>
<feature type="domain" description="Phage capsid-like C-terminal" evidence="3">
    <location>
        <begin position="105"/>
        <end position="385"/>
    </location>
</feature>
<feature type="region of interest" description="Disordered" evidence="2">
    <location>
        <begin position="1"/>
        <end position="39"/>
    </location>
</feature>
<dbReference type="Gene3D" id="3.30.2320.10">
    <property type="entry name" value="hypothetical protein PF0899 domain"/>
    <property type="match status" value="1"/>
</dbReference>
<organism evidence="4 5">
    <name type="scientific">Rosenbergiella nectarea</name>
    <dbReference type="NCBI Taxonomy" id="988801"/>
    <lineage>
        <taxon>Bacteria</taxon>
        <taxon>Pseudomonadati</taxon>
        <taxon>Pseudomonadota</taxon>
        <taxon>Gammaproteobacteria</taxon>
        <taxon>Enterobacterales</taxon>
        <taxon>Erwiniaceae</taxon>
        <taxon>Rosenbergiella</taxon>
    </lineage>
</organism>
<evidence type="ECO:0000256" key="1">
    <source>
        <dbReference type="ARBA" id="ARBA00004328"/>
    </source>
</evidence>